<dbReference type="PANTHER" id="PTHR43420">
    <property type="entry name" value="ACETYLTRANSFERASE"/>
    <property type="match status" value="1"/>
</dbReference>
<keyword evidence="1" id="KW-0808">Transferase</keyword>
<name>A0ABD3Q1B2_9STRA</name>
<dbReference type="Pfam" id="PF00583">
    <property type="entry name" value="Acetyltransf_1"/>
    <property type="match status" value="1"/>
</dbReference>
<dbReference type="GO" id="GO:0016746">
    <property type="term" value="F:acyltransferase activity"/>
    <property type="evidence" value="ECO:0007669"/>
    <property type="project" value="UniProtKB-KW"/>
</dbReference>
<organism evidence="5 6">
    <name type="scientific">Stephanodiscus triporus</name>
    <dbReference type="NCBI Taxonomy" id="2934178"/>
    <lineage>
        <taxon>Eukaryota</taxon>
        <taxon>Sar</taxon>
        <taxon>Stramenopiles</taxon>
        <taxon>Ochrophyta</taxon>
        <taxon>Bacillariophyta</taxon>
        <taxon>Coscinodiscophyceae</taxon>
        <taxon>Thalassiosirophycidae</taxon>
        <taxon>Stephanodiscales</taxon>
        <taxon>Stephanodiscaceae</taxon>
        <taxon>Stephanodiscus</taxon>
    </lineage>
</organism>
<evidence type="ECO:0000313" key="6">
    <source>
        <dbReference type="Proteomes" id="UP001530315"/>
    </source>
</evidence>
<comment type="caution">
    <text evidence="5">The sequence shown here is derived from an EMBL/GenBank/DDBJ whole genome shotgun (WGS) entry which is preliminary data.</text>
</comment>
<dbReference type="InterPro" id="IPR016181">
    <property type="entry name" value="Acyl_CoA_acyltransferase"/>
</dbReference>
<dbReference type="InterPro" id="IPR000182">
    <property type="entry name" value="GNAT_dom"/>
</dbReference>
<evidence type="ECO:0000256" key="2">
    <source>
        <dbReference type="ARBA" id="ARBA00023315"/>
    </source>
</evidence>
<dbReference type="CDD" id="cd04301">
    <property type="entry name" value="NAT_SF"/>
    <property type="match status" value="1"/>
</dbReference>
<dbReference type="Gene3D" id="3.40.630.30">
    <property type="match status" value="1"/>
</dbReference>
<dbReference type="SUPFAM" id="SSF55729">
    <property type="entry name" value="Acyl-CoA N-acyltransferases (Nat)"/>
    <property type="match status" value="1"/>
</dbReference>
<sequence>MVLSFATFCRPFNIDIRPSPTNPRCNGSRIHLFDPLWQKQKRHGDSKRNDRRGRSTGGGSSSSTHRVPEANIHYMGGGFGPGRTSPPFPYEVEMMPPRQTTPNDGGNDRPDRLIIRHLEEEDIASILPEIVREFGSLAPAPEPGDELSSKVENYLFSLTVLIGLTQRVKRRKEGYSNANSARPDHNVVCLVESHRHSEQIVGIAELSWQPPNPNSNAPPYVLPYYAKALLSRFFGRNNGDATTTTTTTTAGVAVPGGYVSNVLVWKTRRGRGYGRLLMAALEGIAKIWGCDDVRLHVDANENSGRIARELYSSLGYVGVPDRGGTSTNGIAGYGWMGPSMANQGLYLVDGVPLLYLRKSLKEE</sequence>
<proteinExistence type="predicted"/>
<feature type="region of interest" description="Disordered" evidence="3">
    <location>
        <begin position="36"/>
        <end position="84"/>
    </location>
</feature>
<feature type="compositionally biased region" description="Basic residues" evidence="3">
    <location>
        <begin position="39"/>
        <end position="51"/>
    </location>
</feature>
<gene>
    <name evidence="5" type="ORF">ACHAW5_008245</name>
</gene>
<keyword evidence="6" id="KW-1185">Reference proteome</keyword>
<evidence type="ECO:0000259" key="4">
    <source>
        <dbReference type="PROSITE" id="PS51186"/>
    </source>
</evidence>
<dbReference type="EMBL" id="JALLAZ020000568">
    <property type="protein sequence ID" value="KAL3792075.1"/>
    <property type="molecule type" value="Genomic_DNA"/>
</dbReference>
<keyword evidence="2" id="KW-0012">Acyltransferase</keyword>
<dbReference type="Proteomes" id="UP001530315">
    <property type="component" value="Unassembled WGS sequence"/>
</dbReference>
<protein>
    <recommendedName>
        <fullName evidence="4">N-acetyltransferase domain-containing protein</fullName>
    </recommendedName>
</protein>
<dbReference type="PROSITE" id="PS51186">
    <property type="entry name" value="GNAT"/>
    <property type="match status" value="1"/>
</dbReference>
<evidence type="ECO:0000256" key="1">
    <source>
        <dbReference type="ARBA" id="ARBA00022679"/>
    </source>
</evidence>
<dbReference type="AlphaFoldDB" id="A0ABD3Q1B2"/>
<reference evidence="5 6" key="1">
    <citation type="submission" date="2024-10" db="EMBL/GenBank/DDBJ databases">
        <title>Updated reference genomes for cyclostephanoid diatoms.</title>
        <authorList>
            <person name="Roberts W.R."/>
            <person name="Alverson A.J."/>
        </authorList>
    </citation>
    <scope>NUCLEOTIDE SEQUENCE [LARGE SCALE GENOMIC DNA]</scope>
    <source>
        <strain evidence="5 6">AJA276-08</strain>
    </source>
</reference>
<accession>A0ABD3Q1B2</accession>
<evidence type="ECO:0000256" key="3">
    <source>
        <dbReference type="SAM" id="MobiDB-lite"/>
    </source>
</evidence>
<feature type="domain" description="N-acetyltransferase" evidence="4">
    <location>
        <begin position="187"/>
        <end position="341"/>
    </location>
</feature>
<evidence type="ECO:0000313" key="5">
    <source>
        <dbReference type="EMBL" id="KAL3792075.1"/>
    </source>
</evidence>
<dbReference type="InterPro" id="IPR050680">
    <property type="entry name" value="YpeA/RimI_acetyltransf"/>
</dbReference>